<feature type="region of interest" description="Disordered" evidence="1">
    <location>
        <begin position="8"/>
        <end position="28"/>
    </location>
</feature>
<proteinExistence type="predicted"/>
<evidence type="ECO:0000313" key="2">
    <source>
        <dbReference type="EMBL" id="AKT39598.1"/>
    </source>
</evidence>
<sequence>MPWCASGVQRRGGRCPASTGQRRPSTSDFHITHLGPSGGQQDLIVRIERRRERAFEHGLQVPEDTLLGLVGELLVLRRIETTQPVEENQRLVRGQLQHHRAFDPTIPVRPPWTTRSVAVSCQGSDVVDMEDAQG</sequence>
<keyword evidence="3" id="KW-1185">Reference proteome</keyword>
<organism evidence="2 3">
    <name type="scientific">Chondromyces crocatus</name>
    <dbReference type="NCBI Taxonomy" id="52"/>
    <lineage>
        <taxon>Bacteria</taxon>
        <taxon>Pseudomonadati</taxon>
        <taxon>Myxococcota</taxon>
        <taxon>Polyangia</taxon>
        <taxon>Polyangiales</taxon>
        <taxon>Polyangiaceae</taxon>
        <taxon>Chondromyces</taxon>
    </lineage>
</organism>
<evidence type="ECO:0000256" key="1">
    <source>
        <dbReference type="SAM" id="MobiDB-lite"/>
    </source>
</evidence>
<dbReference type="KEGG" id="ccro:CMC5_037470"/>
<dbReference type="AlphaFoldDB" id="A0A0K1EGA2"/>
<dbReference type="EMBL" id="CP012159">
    <property type="protein sequence ID" value="AKT39598.1"/>
    <property type="molecule type" value="Genomic_DNA"/>
</dbReference>
<feature type="compositionally biased region" description="Polar residues" evidence="1">
    <location>
        <begin position="18"/>
        <end position="28"/>
    </location>
</feature>
<gene>
    <name evidence="2" type="ORF">CMC5_037470</name>
</gene>
<accession>A0A0K1EGA2</accession>
<reference evidence="2 3" key="1">
    <citation type="submission" date="2015-07" db="EMBL/GenBank/DDBJ databases">
        <title>Genome analysis of myxobacterium Chondromyces crocatus Cm c5 reveals a high potential for natural compound synthesis and the genetic basis for the loss of fruiting body formation.</title>
        <authorList>
            <person name="Zaburannyi N."/>
            <person name="Bunk B."/>
            <person name="Maier J."/>
            <person name="Overmann J."/>
            <person name="Mueller R."/>
        </authorList>
    </citation>
    <scope>NUCLEOTIDE SEQUENCE [LARGE SCALE GENOMIC DNA]</scope>
    <source>
        <strain evidence="2 3">Cm c5</strain>
    </source>
</reference>
<dbReference type="STRING" id="52.CMC5_037470"/>
<evidence type="ECO:0000313" key="3">
    <source>
        <dbReference type="Proteomes" id="UP000067626"/>
    </source>
</evidence>
<dbReference type="Proteomes" id="UP000067626">
    <property type="component" value="Chromosome"/>
</dbReference>
<name>A0A0K1EGA2_CHOCO</name>
<protein>
    <submittedName>
        <fullName evidence="2">Uncharacterized protein</fullName>
    </submittedName>
</protein>